<dbReference type="Proteomes" id="UP001351900">
    <property type="component" value="Unassembled WGS sequence"/>
</dbReference>
<dbReference type="SUPFAM" id="SSF55729">
    <property type="entry name" value="Acyl-CoA N-acyltransferases (Nat)"/>
    <property type="match status" value="1"/>
</dbReference>
<evidence type="ECO:0000313" key="3">
    <source>
        <dbReference type="Proteomes" id="UP001351900"/>
    </source>
</evidence>
<dbReference type="PANTHER" id="PTHR13170">
    <property type="entry name" value="O-GLCNACASE"/>
    <property type="match status" value="1"/>
</dbReference>
<comment type="caution">
    <text evidence="2">The sequence shown here is derived from an EMBL/GenBank/DDBJ whole genome shotgun (WGS) entry which is preliminary data.</text>
</comment>
<sequence>MARIRPFRPEDEAALSSVCVRTADAGADATGILTDDEIWPEVFLRPYLARHPDDAFVVDADGEPVGYLVCAPDTRSFEHWFSTSWWPERGARWAPDAGSGDPRAERTAGILRYAAARRAGAEPYGDTYPAHLHIDLLPQAQGQGWGRRLIEALIETLRVRGILGVHLVADAANTSALAFYDRLGFVRLPSHEGVQAFGMSLGGPEGSGPR</sequence>
<dbReference type="RefSeq" id="WP_331791781.1">
    <property type="nucleotide sequence ID" value="NZ_BAAAUO010000011.1"/>
</dbReference>
<dbReference type="InterPro" id="IPR051822">
    <property type="entry name" value="Glycosyl_Hydrolase_84"/>
</dbReference>
<dbReference type="PANTHER" id="PTHR13170:SF16">
    <property type="entry name" value="PROTEIN O-GLCNACASE"/>
    <property type="match status" value="1"/>
</dbReference>
<protein>
    <submittedName>
        <fullName evidence="2">N-acetyltransferase</fullName>
        <ecNumber evidence="2">2.3.1.-</ecNumber>
    </submittedName>
</protein>
<organism evidence="2 3">
    <name type="scientific">Microbacterium schleiferi</name>
    <dbReference type="NCBI Taxonomy" id="69362"/>
    <lineage>
        <taxon>Bacteria</taxon>
        <taxon>Bacillati</taxon>
        <taxon>Actinomycetota</taxon>
        <taxon>Actinomycetes</taxon>
        <taxon>Micrococcales</taxon>
        <taxon>Microbacteriaceae</taxon>
        <taxon>Microbacterium</taxon>
    </lineage>
</organism>
<dbReference type="EC" id="2.3.1.-" evidence="2"/>
<proteinExistence type="predicted"/>
<dbReference type="Gene3D" id="3.40.630.30">
    <property type="match status" value="1"/>
</dbReference>
<dbReference type="InterPro" id="IPR000182">
    <property type="entry name" value="GNAT_dom"/>
</dbReference>
<dbReference type="EMBL" id="JAZHOV010000005">
    <property type="protein sequence ID" value="MEF2255529.1"/>
    <property type="molecule type" value="Genomic_DNA"/>
</dbReference>
<dbReference type="CDD" id="cd04301">
    <property type="entry name" value="NAT_SF"/>
    <property type="match status" value="1"/>
</dbReference>
<keyword evidence="2" id="KW-0808">Transferase</keyword>
<dbReference type="GO" id="GO:0016746">
    <property type="term" value="F:acyltransferase activity"/>
    <property type="evidence" value="ECO:0007669"/>
    <property type="project" value="UniProtKB-KW"/>
</dbReference>
<evidence type="ECO:0000259" key="1">
    <source>
        <dbReference type="PROSITE" id="PS51186"/>
    </source>
</evidence>
<dbReference type="Pfam" id="PF00583">
    <property type="entry name" value="Acetyltransf_1"/>
    <property type="match status" value="1"/>
</dbReference>
<evidence type="ECO:0000313" key="2">
    <source>
        <dbReference type="EMBL" id="MEF2255529.1"/>
    </source>
</evidence>
<gene>
    <name evidence="2" type="ORF">V2V91_10355</name>
</gene>
<reference evidence="2 3" key="1">
    <citation type="submission" date="2024-01" db="EMBL/GenBank/DDBJ databases">
        <title>the genome sequence of strain Microbacterium schleiferi NBRC 15075.</title>
        <authorList>
            <person name="Ding Y."/>
            <person name="Zhang G."/>
        </authorList>
    </citation>
    <scope>NUCLEOTIDE SEQUENCE [LARGE SCALE GENOMIC DNA]</scope>
    <source>
        <strain evidence="2 3">NBRC 15075</strain>
    </source>
</reference>
<dbReference type="InterPro" id="IPR016181">
    <property type="entry name" value="Acyl_CoA_acyltransferase"/>
</dbReference>
<keyword evidence="3" id="KW-1185">Reference proteome</keyword>
<name>A0ABU7V783_9MICO</name>
<feature type="domain" description="N-acetyltransferase" evidence="1">
    <location>
        <begin position="2"/>
        <end position="204"/>
    </location>
</feature>
<keyword evidence="2" id="KW-0012">Acyltransferase</keyword>
<dbReference type="PROSITE" id="PS51186">
    <property type="entry name" value="GNAT"/>
    <property type="match status" value="1"/>
</dbReference>
<accession>A0ABU7V783</accession>